<dbReference type="EMBL" id="JAPDFW010000114">
    <property type="protein sequence ID" value="KAJ5068705.1"/>
    <property type="molecule type" value="Genomic_DNA"/>
</dbReference>
<keyword evidence="3 7" id="KW-0812">Transmembrane</keyword>
<evidence type="ECO:0000256" key="6">
    <source>
        <dbReference type="SAM" id="MobiDB-lite"/>
    </source>
</evidence>
<feature type="transmembrane region" description="Helical" evidence="7">
    <location>
        <begin position="211"/>
        <end position="243"/>
    </location>
</feature>
<keyword evidence="10" id="KW-1185">Reference proteome</keyword>
<feature type="domain" description="Citrate transporter-like" evidence="8">
    <location>
        <begin position="123"/>
        <end position="472"/>
    </location>
</feature>
<dbReference type="GO" id="GO:0006817">
    <property type="term" value="P:phosphate ion transport"/>
    <property type="evidence" value="ECO:0007669"/>
    <property type="project" value="TreeGrafter"/>
</dbReference>
<gene>
    <name evidence="9" type="ORF">M0811_02648</name>
</gene>
<dbReference type="InterPro" id="IPR004680">
    <property type="entry name" value="Cit_transptr-like_dom"/>
</dbReference>
<dbReference type="OMA" id="HAKGRRN"/>
<evidence type="ECO:0000256" key="5">
    <source>
        <dbReference type="ARBA" id="ARBA00023136"/>
    </source>
</evidence>
<evidence type="ECO:0000256" key="4">
    <source>
        <dbReference type="ARBA" id="ARBA00022989"/>
    </source>
</evidence>
<feature type="transmembrane region" description="Helical" evidence="7">
    <location>
        <begin position="165"/>
        <end position="190"/>
    </location>
</feature>
<dbReference type="PANTHER" id="PTHR10283">
    <property type="entry name" value="SOLUTE CARRIER FAMILY 13 MEMBER"/>
    <property type="match status" value="1"/>
</dbReference>
<dbReference type="OrthoDB" id="10260443at2759"/>
<feature type="region of interest" description="Disordered" evidence="6">
    <location>
        <begin position="1"/>
        <end position="46"/>
    </location>
</feature>
<dbReference type="GO" id="GO:0005886">
    <property type="term" value="C:plasma membrane"/>
    <property type="evidence" value="ECO:0007669"/>
    <property type="project" value="TreeGrafter"/>
</dbReference>
<feature type="transmembrane region" description="Helical" evidence="7">
    <location>
        <begin position="345"/>
        <end position="365"/>
    </location>
</feature>
<feature type="transmembrane region" description="Helical" evidence="7">
    <location>
        <begin position="436"/>
        <end position="468"/>
    </location>
</feature>
<dbReference type="GO" id="GO:0005315">
    <property type="term" value="F:phosphate transmembrane transporter activity"/>
    <property type="evidence" value="ECO:0007669"/>
    <property type="project" value="TreeGrafter"/>
</dbReference>
<proteinExistence type="predicted"/>
<dbReference type="GO" id="GO:0006797">
    <property type="term" value="P:polyphosphate metabolic process"/>
    <property type="evidence" value="ECO:0007669"/>
    <property type="project" value="TreeGrafter"/>
</dbReference>
<dbReference type="AlphaFoldDB" id="A0A9Q0LCE6"/>
<feature type="compositionally biased region" description="Basic and acidic residues" evidence="6">
    <location>
        <begin position="31"/>
        <end position="41"/>
    </location>
</feature>
<protein>
    <submittedName>
        <fullName evidence="9">Low-affinity phosphate transporter pho91</fullName>
    </submittedName>
</protein>
<dbReference type="Proteomes" id="UP001149090">
    <property type="component" value="Unassembled WGS sequence"/>
</dbReference>
<feature type="transmembrane region" description="Helical" evidence="7">
    <location>
        <begin position="371"/>
        <end position="390"/>
    </location>
</feature>
<name>A0A9Q0LCE6_ANAIG</name>
<accession>A0A9Q0LCE6</accession>
<dbReference type="CDD" id="cd01115">
    <property type="entry name" value="SLC13_permease"/>
    <property type="match status" value="1"/>
</dbReference>
<evidence type="ECO:0000256" key="3">
    <source>
        <dbReference type="ARBA" id="ARBA00022692"/>
    </source>
</evidence>
<organism evidence="9 10">
    <name type="scientific">Anaeramoeba ignava</name>
    <name type="common">Anaerobic marine amoeba</name>
    <dbReference type="NCBI Taxonomy" id="1746090"/>
    <lineage>
        <taxon>Eukaryota</taxon>
        <taxon>Metamonada</taxon>
        <taxon>Anaeramoebidae</taxon>
        <taxon>Anaeramoeba</taxon>
    </lineage>
</organism>
<keyword evidence="4 7" id="KW-1133">Transmembrane helix</keyword>
<feature type="transmembrane region" description="Helical" evidence="7">
    <location>
        <begin position="397"/>
        <end position="416"/>
    </location>
</feature>
<feature type="transmembrane region" description="Helical" evidence="7">
    <location>
        <begin position="522"/>
        <end position="548"/>
    </location>
</feature>
<evidence type="ECO:0000313" key="9">
    <source>
        <dbReference type="EMBL" id="KAJ5068705.1"/>
    </source>
</evidence>
<comment type="subcellular location">
    <subcellularLocation>
        <location evidence="1">Membrane</location>
        <topology evidence="1">Multi-pass membrane protein</topology>
    </subcellularLocation>
</comment>
<dbReference type="Pfam" id="PF03600">
    <property type="entry name" value="CitMHS"/>
    <property type="match status" value="1"/>
</dbReference>
<evidence type="ECO:0000256" key="2">
    <source>
        <dbReference type="ARBA" id="ARBA00022448"/>
    </source>
</evidence>
<evidence type="ECO:0000256" key="1">
    <source>
        <dbReference type="ARBA" id="ARBA00004141"/>
    </source>
</evidence>
<feature type="transmembrane region" description="Helical" evidence="7">
    <location>
        <begin position="85"/>
        <end position="104"/>
    </location>
</feature>
<evidence type="ECO:0000259" key="8">
    <source>
        <dbReference type="Pfam" id="PF03600"/>
    </source>
</evidence>
<sequence length="550" mass="60999">MSTTDNNETKLNSETTFEDPFLIADTENMDTDFKDSTERSYESSTESYEQYEDQPLIRRANEQSTKCCKFYDKLNRAFQKIEVKMIPFFISIIIFLVVLLIPVLKDHPEAHRCLAILLFAASLWATETFPLFVTALLVPIPVVWFKVLLDDDNKPMSAGEASSQITYRFFDPVVLLFLGGFCIAQALHKYNLSERLANIILRKAGTKPKKILFLTMLLGLILSMWISNVASTVVCISVLLPLIRNNIPDGDPFQKALLLGIAYSNNVGGMTTPIASPQNAIAVKVSNQISDNNEPIGFFQWIVIAFPTAFLVMLFTYLFLLKFYRTRLKAVEQVIYTPQRLTYKHWIVIVTTIVTVLLWCLNSLIDDFVGDLGITAIIPVIVFFGTGILSKKDLGKLSWPVLLLMGGGLALGYAVQQSGLLHLIANGISDIVGDSILLWVISAFAVLMIFASTLISSTVAAVIVLPIVGAIGDSHHHLRLMLVLVDLMTSGGNCLPISSFPNATTFAVSNDKGNQYVKTKDYLVVGFFVTVLTYLGMISSSYGIATLFKY</sequence>
<comment type="caution">
    <text evidence="9">The sequence shown here is derived from an EMBL/GenBank/DDBJ whole genome shotgun (WGS) entry which is preliminary data.</text>
</comment>
<evidence type="ECO:0000256" key="7">
    <source>
        <dbReference type="SAM" id="Phobius"/>
    </source>
</evidence>
<reference evidence="9" key="1">
    <citation type="submission" date="2022-10" db="EMBL/GenBank/DDBJ databases">
        <title>Novel sulphate-reducing endosymbionts in the free-living metamonad Anaeramoeba.</title>
        <authorList>
            <person name="Jerlstrom-Hultqvist J."/>
            <person name="Cepicka I."/>
            <person name="Gallot-Lavallee L."/>
            <person name="Salas-Leiva D."/>
            <person name="Curtis B.A."/>
            <person name="Zahonova K."/>
            <person name="Pipaliya S."/>
            <person name="Dacks J."/>
            <person name="Roger A.J."/>
        </authorList>
    </citation>
    <scope>NUCLEOTIDE SEQUENCE</scope>
    <source>
        <strain evidence="9">BMAN</strain>
    </source>
</reference>
<dbReference type="PANTHER" id="PTHR10283:SF92">
    <property type="entry name" value="LOW-AFFINITY PHOSPHATE TRANSPORTER PHO91"/>
    <property type="match status" value="1"/>
</dbReference>
<feature type="compositionally biased region" description="Polar residues" evidence="6">
    <location>
        <begin position="1"/>
        <end position="15"/>
    </location>
</feature>
<keyword evidence="2" id="KW-0813">Transport</keyword>
<keyword evidence="5 7" id="KW-0472">Membrane</keyword>
<feature type="transmembrane region" description="Helical" evidence="7">
    <location>
        <begin position="298"/>
        <end position="324"/>
    </location>
</feature>
<feature type="transmembrane region" description="Helical" evidence="7">
    <location>
        <begin position="116"/>
        <end position="145"/>
    </location>
</feature>
<dbReference type="NCBIfam" id="TIGR00785">
    <property type="entry name" value="dass"/>
    <property type="match status" value="1"/>
</dbReference>
<evidence type="ECO:0000313" key="10">
    <source>
        <dbReference type="Proteomes" id="UP001149090"/>
    </source>
</evidence>
<dbReference type="InterPro" id="IPR001898">
    <property type="entry name" value="SLC13A/DASS"/>
</dbReference>